<organism evidence="4 5">
    <name type="scientific">Kitasatospora griseola</name>
    <name type="common">Streptomyces griseolosporeus</name>
    <dbReference type="NCBI Taxonomy" id="2064"/>
    <lineage>
        <taxon>Bacteria</taxon>
        <taxon>Bacillati</taxon>
        <taxon>Actinomycetota</taxon>
        <taxon>Actinomycetes</taxon>
        <taxon>Kitasatosporales</taxon>
        <taxon>Streptomycetaceae</taxon>
        <taxon>Kitasatospora</taxon>
    </lineage>
</organism>
<evidence type="ECO:0000313" key="5">
    <source>
        <dbReference type="Proteomes" id="UP000032066"/>
    </source>
</evidence>
<dbReference type="CDD" id="cd04301">
    <property type="entry name" value="NAT_SF"/>
    <property type="match status" value="1"/>
</dbReference>
<keyword evidence="2" id="KW-0012">Acyltransferase</keyword>
<dbReference type="InterPro" id="IPR050832">
    <property type="entry name" value="Bact_Acetyltransf"/>
</dbReference>
<evidence type="ECO:0000256" key="2">
    <source>
        <dbReference type="ARBA" id="ARBA00023315"/>
    </source>
</evidence>
<accession>A0A0D0PUU4</accession>
<dbReference type="RefSeq" id="WP_052508990.1">
    <property type="nucleotide sequence ID" value="NZ_JXZB01000001.1"/>
</dbReference>
<feature type="domain" description="N-acetyltransferase" evidence="3">
    <location>
        <begin position="156"/>
        <end position="293"/>
    </location>
</feature>
<gene>
    <name evidence="4" type="ORF">TR51_01305</name>
</gene>
<comment type="caution">
    <text evidence="4">The sequence shown here is derived from an EMBL/GenBank/DDBJ whole genome shotgun (WGS) entry which is preliminary data.</text>
</comment>
<evidence type="ECO:0000259" key="3">
    <source>
        <dbReference type="PROSITE" id="PS51186"/>
    </source>
</evidence>
<evidence type="ECO:0000256" key="1">
    <source>
        <dbReference type="ARBA" id="ARBA00022679"/>
    </source>
</evidence>
<dbReference type="AlphaFoldDB" id="A0A0D0PUU4"/>
<dbReference type="Proteomes" id="UP000032066">
    <property type="component" value="Unassembled WGS sequence"/>
</dbReference>
<evidence type="ECO:0000313" key="4">
    <source>
        <dbReference type="EMBL" id="KIQ66314.1"/>
    </source>
</evidence>
<dbReference type="Gene3D" id="3.40.630.30">
    <property type="match status" value="1"/>
</dbReference>
<protein>
    <submittedName>
        <fullName evidence="4">Acetyltransferase</fullName>
    </submittedName>
</protein>
<dbReference type="InterPro" id="IPR016181">
    <property type="entry name" value="Acyl_CoA_acyltransferase"/>
</dbReference>
<dbReference type="Pfam" id="PF00583">
    <property type="entry name" value="Acetyltransf_1"/>
    <property type="match status" value="2"/>
</dbReference>
<name>A0A0D0PUU4_KITGR</name>
<dbReference type="PROSITE" id="PS51186">
    <property type="entry name" value="GNAT"/>
    <property type="match status" value="2"/>
</dbReference>
<sequence>MTFRLTALTDAVPAALSRRLTWLASAPDGTPLGSAVLSLFTSPGQAHLSSLTLNVHPAERRRGVGSALLSAAAAAAAEDGRGSMLAQAVEGSPGDAFLTARGFERALILDYARLDLTGPTAPAAADETPLHPGYRLISWIGSCPDEWLATFTVSRTAMDDMPMGDAVFGLILWDEARVLAIAKAVADRGELLHTVAVVEEATGTVVGFTELVLPADRSGDAQHYGTGVLPAHRRRGLARAMKAETIRWARAEQPGITGLLTDTADHNVGMITVNQALGYRTTHRSVEFRLPLPS</sequence>
<dbReference type="SUPFAM" id="SSF55729">
    <property type="entry name" value="Acyl-CoA N-acyltransferases (Nat)"/>
    <property type="match status" value="2"/>
</dbReference>
<dbReference type="PANTHER" id="PTHR43877:SF1">
    <property type="entry name" value="ACETYLTRANSFERASE"/>
    <property type="match status" value="1"/>
</dbReference>
<dbReference type="PATRIC" id="fig|2064.6.peg.291"/>
<keyword evidence="5" id="KW-1185">Reference proteome</keyword>
<dbReference type="OrthoDB" id="4119890at2"/>
<keyword evidence="1 4" id="KW-0808">Transferase</keyword>
<feature type="domain" description="N-acetyltransferase" evidence="3">
    <location>
        <begin position="1"/>
        <end position="119"/>
    </location>
</feature>
<reference evidence="4 5" key="1">
    <citation type="submission" date="2015-02" db="EMBL/GenBank/DDBJ databases">
        <title>Draft genome sequence of Kitasatospora griseola MF730-N6, a bafilomycin, terpentecin and satosporin producer.</title>
        <authorList>
            <person name="Arens J.C."/>
            <person name="Haltli B."/>
            <person name="Kerr R.G."/>
        </authorList>
    </citation>
    <scope>NUCLEOTIDE SEQUENCE [LARGE SCALE GENOMIC DNA]</scope>
    <source>
        <strain evidence="4 5">MF730-N6</strain>
    </source>
</reference>
<dbReference type="GO" id="GO:0016747">
    <property type="term" value="F:acyltransferase activity, transferring groups other than amino-acyl groups"/>
    <property type="evidence" value="ECO:0007669"/>
    <property type="project" value="InterPro"/>
</dbReference>
<dbReference type="PANTHER" id="PTHR43877">
    <property type="entry name" value="AMINOALKYLPHOSPHONATE N-ACETYLTRANSFERASE-RELATED-RELATED"/>
    <property type="match status" value="1"/>
</dbReference>
<dbReference type="EMBL" id="JXZB01000001">
    <property type="protein sequence ID" value="KIQ66314.1"/>
    <property type="molecule type" value="Genomic_DNA"/>
</dbReference>
<dbReference type="InterPro" id="IPR000182">
    <property type="entry name" value="GNAT_dom"/>
</dbReference>
<proteinExistence type="predicted"/>
<dbReference type="STRING" id="2064.TR51_01305"/>